<evidence type="ECO:0000313" key="6">
    <source>
        <dbReference type="EMBL" id="CAG7732032.1"/>
    </source>
</evidence>
<dbReference type="AlphaFoldDB" id="A0A8J2PA74"/>
<gene>
    <name evidence="6" type="ORF">AFUS01_LOCUS20572</name>
</gene>
<feature type="repeat" description="TPR" evidence="3">
    <location>
        <begin position="46"/>
        <end position="79"/>
    </location>
</feature>
<evidence type="ECO:0000256" key="2">
    <source>
        <dbReference type="ARBA" id="ARBA00022803"/>
    </source>
</evidence>
<organism evidence="6 7">
    <name type="scientific">Allacma fusca</name>
    <dbReference type="NCBI Taxonomy" id="39272"/>
    <lineage>
        <taxon>Eukaryota</taxon>
        <taxon>Metazoa</taxon>
        <taxon>Ecdysozoa</taxon>
        <taxon>Arthropoda</taxon>
        <taxon>Hexapoda</taxon>
        <taxon>Collembola</taxon>
        <taxon>Symphypleona</taxon>
        <taxon>Sminthuridae</taxon>
        <taxon>Allacma</taxon>
    </lineage>
</organism>
<dbReference type="OrthoDB" id="2942533at2759"/>
<dbReference type="Proteomes" id="UP000708208">
    <property type="component" value="Unassembled WGS sequence"/>
</dbReference>
<protein>
    <recommendedName>
        <fullName evidence="5">RNA-polymerase II-associated protein 3-like C-terminal domain-containing protein</fullName>
    </recommendedName>
</protein>
<dbReference type="GO" id="GO:0101031">
    <property type="term" value="C:protein folding chaperone complex"/>
    <property type="evidence" value="ECO:0007669"/>
    <property type="project" value="TreeGrafter"/>
</dbReference>
<evidence type="ECO:0000259" key="5">
    <source>
        <dbReference type="Pfam" id="PF13877"/>
    </source>
</evidence>
<proteinExistence type="predicted"/>
<sequence>MAQNQIRLQRMVAHNATEVHSFMKDLNDWSSDMHSKEESEKNAAVAMEHKESGNQWMKQKNYDEAVKSYSEGITLDPKNAILYSNRAQAYLFLKQYQNTVNDCNMAVKLSSSGVNVKALFRRAKAYVELKQLHLAKTDLQSVLKSEPKNSEARQLLQQVNSGLNIKTPVKKFPEPVYSPRTPDFRVSSPERQGAGESEYPKIITAIQKPPHLQSKRVILPVPVRIKGEISNSKRNSMSFPSSTVTSPITPISMNDHRMSTDNSGLAEDIEMLSTVDVPPKPITAAQFMSSWKLLKDHPGICAQYLNQLQPEDYGIFQDSMDLQVLSEILTILQWEFLPRKWPFTHHLEGLLRVRRLGTLFMLMTEKDRANARNLISRCTSDDLRSHYTANFTL</sequence>
<keyword evidence="2 3" id="KW-0802">TPR repeat</keyword>
<reference evidence="6" key="1">
    <citation type="submission" date="2021-06" db="EMBL/GenBank/DDBJ databases">
        <authorList>
            <person name="Hodson N. C."/>
            <person name="Mongue J. A."/>
            <person name="Jaron S. K."/>
        </authorList>
    </citation>
    <scope>NUCLEOTIDE SEQUENCE</scope>
</reference>
<dbReference type="InterPro" id="IPR019734">
    <property type="entry name" value="TPR_rpt"/>
</dbReference>
<accession>A0A8J2PA74</accession>
<dbReference type="PANTHER" id="PTHR46423:SF1">
    <property type="entry name" value="RNA POLYMERASE II-ASSOCIATED PROTEIN 3"/>
    <property type="match status" value="1"/>
</dbReference>
<dbReference type="SMART" id="SM00028">
    <property type="entry name" value="TPR"/>
    <property type="match status" value="3"/>
</dbReference>
<dbReference type="Pfam" id="PF13877">
    <property type="entry name" value="RPAP3_C"/>
    <property type="match status" value="1"/>
</dbReference>
<name>A0A8J2PA74_9HEXA</name>
<feature type="compositionally biased region" description="Low complexity" evidence="4">
    <location>
        <begin position="238"/>
        <end position="252"/>
    </location>
</feature>
<evidence type="ECO:0000256" key="4">
    <source>
        <dbReference type="SAM" id="MobiDB-lite"/>
    </source>
</evidence>
<keyword evidence="1" id="KW-0677">Repeat</keyword>
<feature type="domain" description="RNA-polymerase II-associated protein 3-like C-terminal" evidence="5">
    <location>
        <begin position="280"/>
        <end position="368"/>
    </location>
</feature>
<evidence type="ECO:0000256" key="3">
    <source>
        <dbReference type="PROSITE-ProRule" id="PRU00339"/>
    </source>
</evidence>
<dbReference type="InterPro" id="IPR051966">
    <property type="entry name" value="RPAP3"/>
</dbReference>
<evidence type="ECO:0000256" key="1">
    <source>
        <dbReference type="ARBA" id="ARBA00022737"/>
    </source>
</evidence>
<dbReference type="PANTHER" id="PTHR46423">
    <property type="entry name" value="RNA POLYMERASE II-ASSOCIATED PROTEIN 3"/>
    <property type="match status" value="1"/>
</dbReference>
<dbReference type="Pfam" id="PF13414">
    <property type="entry name" value="TPR_11"/>
    <property type="match status" value="1"/>
</dbReference>
<dbReference type="InterPro" id="IPR025986">
    <property type="entry name" value="RPAP3-like_C"/>
</dbReference>
<dbReference type="PROSITE" id="PS50005">
    <property type="entry name" value="TPR"/>
    <property type="match status" value="1"/>
</dbReference>
<feature type="region of interest" description="Disordered" evidence="4">
    <location>
        <begin position="232"/>
        <end position="255"/>
    </location>
</feature>
<comment type="caution">
    <text evidence="6">The sequence shown here is derived from an EMBL/GenBank/DDBJ whole genome shotgun (WGS) entry which is preliminary data.</text>
</comment>
<dbReference type="Pfam" id="PF13174">
    <property type="entry name" value="TPR_6"/>
    <property type="match status" value="1"/>
</dbReference>
<keyword evidence="7" id="KW-1185">Reference proteome</keyword>
<evidence type="ECO:0000313" key="7">
    <source>
        <dbReference type="Proteomes" id="UP000708208"/>
    </source>
</evidence>
<dbReference type="EMBL" id="CAJVCH010223520">
    <property type="protein sequence ID" value="CAG7732032.1"/>
    <property type="molecule type" value="Genomic_DNA"/>
</dbReference>
<feature type="region of interest" description="Disordered" evidence="4">
    <location>
        <begin position="170"/>
        <end position="195"/>
    </location>
</feature>